<comment type="similarity">
    <text evidence="1">Belongs to the short-chain dehydrogenases/reductases (SDR) family.</text>
</comment>
<dbReference type="PANTHER" id="PTHR24321:SF8">
    <property type="entry name" value="ESTRADIOL 17-BETA-DEHYDROGENASE 8-RELATED"/>
    <property type="match status" value="1"/>
</dbReference>
<dbReference type="PROSITE" id="PS00061">
    <property type="entry name" value="ADH_SHORT"/>
    <property type="match status" value="1"/>
</dbReference>
<dbReference type="CDD" id="cd05233">
    <property type="entry name" value="SDR_c"/>
    <property type="match status" value="1"/>
</dbReference>
<dbReference type="FunFam" id="3.40.50.720:FF:000084">
    <property type="entry name" value="Short-chain dehydrogenase reductase"/>
    <property type="match status" value="1"/>
</dbReference>
<dbReference type="Proteomes" id="UP000219050">
    <property type="component" value="Chromosome"/>
</dbReference>
<dbReference type="InterPro" id="IPR036291">
    <property type="entry name" value="NAD(P)-bd_dom_sf"/>
</dbReference>
<evidence type="ECO:0000313" key="3">
    <source>
        <dbReference type="EMBL" id="ATI41679.1"/>
    </source>
</evidence>
<dbReference type="PANTHER" id="PTHR24321">
    <property type="entry name" value="DEHYDROGENASES, SHORT CHAIN"/>
    <property type="match status" value="1"/>
</dbReference>
<dbReference type="Pfam" id="PF13561">
    <property type="entry name" value="adh_short_C2"/>
    <property type="match status" value="1"/>
</dbReference>
<evidence type="ECO:0000256" key="2">
    <source>
        <dbReference type="ARBA" id="ARBA00023002"/>
    </source>
</evidence>
<dbReference type="EMBL" id="CP021404">
    <property type="protein sequence ID" value="ATI41679.1"/>
    <property type="molecule type" value="Genomic_DNA"/>
</dbReference>
<dbReference type="InterPro" id="IPR002347">
    <property type="entry name" value="SDR_fam"/>
</dbReference>
<proteinExistence type="inferred from homology"/>
<evidence type="ECO:0000256" key="1">
    <source>
        <dbReference type="ARBA" id="ARBA00006484"/>
    </source>
</evidence>
<dbReference type="GO" id="GO:0016491">
    <property type="term" value="F:oxidoreductase activity"/>
    <property type="evidence" value="ECO:0007669"/>
    <property type="project" value="UniProtKB-KW"/>
</dbReference>
<evidence type="ECO:0000313" key="4">
    <source>
        <dbReference type="Proteomes" id="UP000219050"/>
    </source>
</evidence>
<dbReference type="PRINTS" id="PR00081">
    <property type="entry name" value="GDHRDH"/>
</dbReference>
<evidence type="ECO:0008006" key="5">
    <source>
        <dbReference type="Google" id="ProtNLM"/>
    </source>
</evidence>
<dbReference type="InterPro" id="IPR020904">
    <property type="entry name" value="Sc_DH/Rdtase_CS"/>
</dbReference>
<name>A0A291LYA7_9RHOB</name>
<gene>
    <name evidence="3" type="ORF">CBW24_06480</name>
</gene>
<dbReference type="SUPFAM" id="SSF51735">
    <property type="entry name" value="NAD(P)-binding Rossmann-fold domains"/>
    <property type="match status" value="1"/>
</dbReference>
<reference evidence="3 4" key="1">
    <citation type="submission" date="2017-05" db="EMBL/GenBank/DDBJ databases">
        <title>Comparative genomic and metabolic analysis of manganese-oxidizing mechanisms in Celeribater manganoxidans DY25T: its adaption to the environment of polymetallic nodule.</title>
        <authorList>
            <person name="Wang X."/>
        </authorList>
    </citation>
    <scope>NUCLEOTIDE SEQUENCE [LARGE SCALE GENOMIC DNA]</scope>
    <source>
        <strain evidence="3 4">DY25</strain>
    </source>
</reference>
<dbReference type="RefSeq" id="WP_097373057.1">
    <property type="nucleotide sequence ID" value="NZ_CP021404.1"/>
</dbReference>
<sequence>MSLQACPVDRLPVTLKGYRVVITGAASGIGLVVAQSFADAGAQVFISDLSADALADALAANPALRGTVCDVSDTSAIRDMFNAASAELGGVDVLINNAGVAGPIGPIEDLSIAAVESTFAINNVAQFSCAQEAVKLMPASGGAIINLSSVAGRLAFRNRSAYATAKWGVVGFTRSLALELGAKGIRVNAILPGHVNGDRFRTVWSTRAKERGITFEEMRAEVVEFSCLQSTVEMQDIANMALYLASPFGKMITGQALSVCAGVEMMP</sequence>
<dbReference type="OrthoDB" id="9804774at2"/>
<dbReference type="Gene3D" id="3.40.50.720">
    <property type="entry name" value="NAD(P)-binding Rossmann-like Domain"/>
    <property type="match status" value="1"/>
</dbReference>
<keyword evidence="2" id="KW-0560">Oxidoreductase</keyword>
<organism evidence="3 4">
    <name type="scientific">Pacificitalea manganoxidans</name>
    <dbReference type="NCBI Taxonomy" id="1411902"/>
    <lineage>
        <taxon>Bacteria</taxon>
        <taxon>Pseudomonadati</taxon>
        <taxon>Pseudomonadota</taxon>
        <taxon>Alphaproteobacteria</taxon>
        <taxon>Rhodobacterales</taxon>
        <taxon>Paracoccaceae</taxon>
        <taxon>Pacificitalea</taxon>
    </lineage>
</organism>
<keyword evidence="4" id="KW-1185">Reference proteome</keyword>
<dbReference type="AlphaFoldDB" id="A0A291LYA7"/>
<dbReference type="KEGG" id="cmag:CBW24_06480"/>
<dbReference type="PRINTS" id="PR00080">
    <property type="entry name" value="SDRFAMILY"/>
</dbReference>
<protein>
    <recommendedName>
        <fullName evidence="5">NAD(P)-dependent dehydrogenase (Short-subunit alcohol dehydrogenase family)</fullName>
    </recommendedName>
</protein>
<accession>A0A291LYA7</accession>